<organism evidence="1 2">
    <name type="scientific">Dreissena polymorpha</name>
    <name type="common">Zebra mussel</name>
    <name type="synonym">Mytilus polymorpha</name>
    <dbReference type="NCBI Taxonomy" id="45954"/>
    <lineage>
        <taxon>Eukaryota</taxon>
        <taxon>Metazoa</taxon>
        <taxon>Spiralia</taxon>
        <taxon>Lophotrochozoa</taxon>
        <taxon>Mollusca</taxon>
        <taxon>Bivalvia</taxon>
        <taxon>Autobranchia</taxon>
        <taxon>Heteroconchia</taxon>
        <taxon>Euheterodonta</taxon>
        <taxon>Imparidentia</taxon>
        <taxon>Neoheterodontei</taxon>
        <taxon>Myida</taxon>
        <taxon>Dreissenoidea</taxon>
        <taxon>Dreissenidae</taxon>
        <taxon>Dreissena</taxon>
    </lineage>
</organism>
<dbReference type="AlphaFoldDB" id="A0A9D4IWA7"/>
<evidence type="ECO:0000313" key="2">
    <source>
        <dbReference type="Proteomes" id="UP000828390"/>
    </source>
</evidence>
<dbReference type="EMBL" id="JAIWYP010000008">
    <property type="protein sequence ID" value="KAH3787219.1"/>
    <property type="molecule type" value="Genomic_DNA"/>
</dbReference>
<reference evidence="1" key="2">
    <citation type="submission" date="2020-11" db="EMBL/GenBank/DDBJ databases">
        <authorList>
            <person name="McCartney M.A."/>
            <person name="Auch B."/>
            <person name="Kono T."/>
            <person name="Mallez S."/>
            <person name="Becker A."/>
            <person name="Gohl D.M."/>
            <person name="Silverstein K.A.T."/>
            <person name="Koren S."/>
            <person name="Bechman K.B."/>
            <person name="Herman A."/>
            <person name="Abrahante J.E."/>
            <person name="Garbe J."/>
        </authorList>
    </citation>
    <scope>NUCLEOTIDE SEQUENCE</scope>
    <source>
        <strain evidence="1">Duluth1</strain>
        <tissue evidence="1">Whole animal</tissue>
    </source>
</reference>
<sequence length="51" mass="5400">MWHSRSNVSLCTLSLGQEAKAWMSLSITMRPQCLQGCPGAAVGTTGYVTGL</sequence>
<protein>
    <submittedName>
        <fullName evidence="1">Uncharacterized protein</fullName>
    </submittedName>
</protein>
<evidence type="ECO:0000313" key="1">
    <source>
        <dbReference type="EMBL" id="KAH3787219.1"/>
    </source>
</evidence>
<proteinExistence type="predicted"/>
<name>A0A9D4IWA7_DREPO</name>
<accession>A0A9D4IWA7</accession>
<keyword evidence="2" id="KW-1185">Reference proteome</keyword>
<reference evidence="1" key="1">
    <citation type="journal article" date="2019" name="bioRxiv">
        <title>The Genome of the Zebra Mussel, Dreissena polymorpha: A Resource for Invasive Species Research.</title>
        <authorList>
            <person name="McCartney M.A."/>
            <person name="Auch B."/>
            <person name="Kono T."/>
            <person name="Mallez S."/>
            <person name="Zhang Y."/>
            <person name="Obille A."/>
            <person name="Becker A."/>
            <person name="Abrahante J.E."/>
            <person name="Garbe J."/>
            <person name="Badalamenti J.P."/>
            <person name="Herman A."/>
            <person name="Mangelson H."/>
            <person name="Liachko I."/>
            <person name="Sullivan S."/>
            <person name="Sone E.D."/>
            <person name="Koren S."/>
            <person name="Silverstein K.A.T."/>
            <person name="Beckman K.B."/>
            <person name="Gohl D.M."/>
        </authorList>
    </citation>
    <scope>NUCLEOTIDE SEQUENCE</scope>
    <source>
        <strain evidence="1">Duluth1</strain>
        <tissue evidence="1">Whole animal</tissue>
    </source>
</reference>
<comment type="caution">
    <text evidence="1">The sequence shown here is derived from an EMBL/GenBank/DDBJ whole genome shotgun (WGS) entry which is preliminary data.</text>
</comment>
<dbReference type="Proteomes" id="UP000828390">
    <property type="component" value="Unassembled WGS sequence"/>
</dbReference>
<gene>
    <name evidence="1" type="ORF">DPMN_165339</name>
</gene>